<dbReference type="InterPro" id="IPR036116">
    <property type="entry name" value="FN3_sf"/>
</dbReference>
<dbReference type="InterPro" id="IPR050617">
    <property type="entry name" value="E3_ligase_FN3/SPRY"/>
</dbReference>
<dbReference type="SUPFAM" id="SSF49265">
    <property type="entry name" value="Fibronectin type III"/>
    <property type="match status" value="4"/>
</dbReference>
<keyword evidence="2" id="KW-1133">Transmembrane helix</keyword>
<evidence type="ECO:0000313" key="5">
    <source>
        <dbReference type="Proteomes" id="UP000278807"/>
    </source>
</evidence>
<dbReference type="PRINTS" id="PR00014">
    <property type="entry name" value="FNTYPEIII"/>
</dbReference>
<feature type="domain" description="Fibronectin type-III" evidence="3">
    <location>
        <begin position="168"/>
        <end position="267"/>
    </location>
</feature>
<feature type="domain" description="Fibronectin type-III" evidence="3">
    <location>
        <begin position="708"/>
        <end position="803"/>
    </location>
</feature>
<dbReference type="InterPro" id="IPR003961">
    <property type="entry name" value="FN3_dom"/>
</dbReference>
<dbReference type="OrthoDB" id="443915at2759"/>
<evidence type="ECO:0000256" key="1">
    <source>
        <dbReference type="SAM" id="MobiDB-lite"/>
    </source>
</evidence>
<evidence type="ECO:0000313" key="6">
    <source>
        <dbReference type="WBParaSite" id="HNAJ_0000302801-mRNA-1"/>
    </source>
</evidence>
<feature type="domain" description="Fibronectin type-III" evidence="3">
    <location>
        <begin position="807"/>
        <end position="921"/>
    </location>
</feature>
<feature type="compositionally biased region" description="Polar residues" evidence="1">
    <location>
        <begin position="601"/>
        <end position="615"/>
    </location>
</feature>
<feature type="domain" description="Fibronectin type-III" evidence="3">
    <location>
        <begin position="583"/>
        <end position="684"/>
    </location>
</feature>
<evidence type="ECO:0000259" key="3">
    <source>
        <dbReference type="PROSITE" id="PS50853"/>
    </source>
</evidence>
<feature type="compositionally biased region" description="Basic and acidic residues" evidence="1">
    <location>
        <begin position="256"/>
        <end position="267"/>
    </location>
</feature>
<name>A0A0R3T7J0_RODNA</name>
<dbReference type="InterPro" id="IPR013783">
    <property type="entry name" value="Ig-like_fold"/>
</dbReference>
<reference evidence="4 5" key="2">
    <citation type="submission" date="2018-11" db="EMBL/GenBank/DDBJ databases">
        <authorList>
            <consortium name="Pathogen Informatics"/>
        </authorList>
    </citation>
    <scope>NUCLEOTIDE SEQUENCE [LARGE SCALE GENOMIC DNA]</scope>
</reference>
<sequence length="1078" mass="117195">MLNHQHEYESKISQKKFAATSNGNRFTSVPPAKYLLQPPTSSVYTLGKASGNVQPPLRIPNSPDPIGCSSNESDNNLSSFDLPEPETAEDSPYSTAWYSIYEGHCKEVTVCNLTPGQTFHFRVRAASQRNGASQLNSRINPTPSVIYWGSATTSPLKITTPAVPPINPPSNLRLFGRAKSNELRLVWDPPTSNGGAPIISYELWQSLIDPVSGSPIKTGPIPMACISSSGSMNNLYNSNTYSKKTVASAPNSSHSTPEHATSHTRDSRLVFAGSENNCEVRELHSGQMFTFRVRAKNCTGWSDWSEWTTFATAPSPPNSLLSPPLVKPTSPTSVHVSWEAAEETNGAPITEYRVEFQPKAVGSFQSTTLSKRNEADEMVLLPTEANEMSSAVSHSNSGFQLVHSGIERQFELHDLHPASRVAFRVCAVNSAGTSGWSPMGYCILPAAQPDQPPSLELDSSEPSAYSDDEVCVGGVSMTTAQLIWLAPIDNGCPITCYNIEVTRYDNFQTLLAGSNVYVIKYVPLKVHGDDAIQDLSASIVSSPEDEDEEEKSLLNRPVIDVNGNAGSTDIQNILCISELSNLPPFRSSSVSPSLGIDSGSALSSNISTESGSSHQQPKHYRQRDGIARSMDIRARRLSSASMAYVRYTLTGLELGTKYRVRVQALNAVGASPFSGSLHFTTLPPLPPPPTLCCIGTTANGIKLRWSSSTSSPTEASIEVNEETPSVRPNRLSANLNATNLRYILEMKKKHESKGWTTIFEGPQTSFKARKLSEATMYYFRVAAVNISGEGPFSEVLCEKTAFSHPSPVEAPQVTEVSNSGCKLQWPAMSSMGQDPLLYQVQLTRVSSGFSLETESQSLITPTEVTKVEETVTAYRGAETSCTLSNLLSGTNYIARVCAIRCCQTEFAPKNEEDLMTNINAKITLLQGPYSVGTAFTTLPEKKRAIEVFIATLTRSRQYTSSGPPEKPSPTSKRSGGVLSSLNHLSTGTIHRARTAVTSIRRNIFASGGHSNRERAQKQLAILMVVGFAVFTMMFAWFAHQYLLKFADDVGVKWSSGSLDDSSSSSRAAVYARGRQLRQ</sequence>
<dbReference type="PANTHER" id="PTHR24099:SF11">
    <property type="entry name" value="FIBRONECTIN TYPE III DOMAIN-CONTAINING 3BA-RELATED"/>
    <property type="match status" value="1"/>
</dbReference>
<proteinExistence type="predicted"/>
<feature type="region of interest" description="Disordered" evidence="1">
    <location>
        <begin position="245"/>
        <end position="267"/>
    </location>
</feature>
<evidence type="ECO:0000313" key="4">
    <source>
        <dbReference type="EMBL" id="VDN98886.1"/>
    </source>
</evidence>
<feature type="transmembrane region" description="Helical" evidence="2">
    <location>
        <begin position="1019"/>
        <end position="1038"/>
    </location>
</feature>
<dbReference type="SMART" id="SM00060">
    <property type="entry name" value="FN3"/>
    <property type="match status" value="6"/>
</dbReference>
<feature type="domain" description="Fibronectin type-III" evidence="3">
    <location>
        <begin position="320"/>
        <end position="447"/>
    </location>
</feature>
<keyword evidence="5" id="KW-1185">Reference proteome</keyword>
<feature type="region of interest" description="Disordered" evidence="1">
    <location>
        <begin position="54"/>
        <end position="88"/>
    </location>
</feature>
<dbReference type="CDD" id="cd00063">
    <property type="entry name" value="FN3"/>
    <property type="match status" value="5"/>
</dbReference>
<organism evidence="6">
    <name type="scientific">Rodentolepis nana</name>
    <name type="common">Dwarf tapeworm</name>
    <name type="synonym">Hymenolepis nana</name>
    <dbReference type="NCBI Taxonomy" id="102285"/>
    <lineage>
        <taxon>Eukaryota</taxon>
        <taxon>Metazoa</taxon>
        <taxon>Spiralia</taxon>
        <taxon>Lophotrochozoa</taxon>
        <taxon>Platyhelminthes</taxon>
        <taxon>Cestoda</taxon>
        <taxon>Eucestoda</taxon>
        <taxon>Cyclophyllidea</taxon>
        <taxon>Hymenolepididae</taxon>
        <taxon>Rodentolepis</taxon>
    </lineage>
</organism>
<reference evidence="6" key="1">
    <citation type="submission" date="2017-02" db="UniProtKB">
        <authorList>
            <consortium name="WormBaseParasite"/>
        </authorList>
    </citation>
    <scope>IDENTIFICATION</scope>
</reference>
<dbReference type="Proteomes" id="UP000278807">
    <property type="component" value="Unassembled WGS sequence"/>
</dbReference>
<dbReference type="Pfam" id="PF00041">
    <property type="entry name" value="fn3"/>
    <property type="match status" value="3"/>
</dbReference>
<feature type="region of interest" description="Disordered" evidence="1">
    <location>
        <begin position="956"/>
        <end position="981"/>
    </location>
</feature>
<dbReference type="STRING" id="102285.A0A0R3T7J0"/>
<dbReference type="PROSITE" id="PS50853">
    <property type="entry name" value="FN3"/>
    <property type="match status" value="5"/>
</dbReference>
<dbReference type="WBParaSite" id="HNAJ_0000302801-mRNA-1">
    <property type="protein sequence ID" value="HNAJ_0000302801-mRNA-1"/>
    <property type="gene ID" value="HNAJ_0000302801"/>
</dbReference>
<dbReference type="PANTHER" id="PTHR24099">
    <property type="entry name" value="E3 UBIQUITIN-PROTEIN LIGASE TRIM36-RELATED"/>
    <property type="match status" value="1"/>
</dbReference>
<feature type="compositionally biased region" description="Polar residues" evidence="1">
    <location>
        <begin position="245"/>
        <end position="255"/>
    </location>
</feature>
<feature type="region of interest" description="Disordered" evidence="1">
    <location>
        <begin position="601"/>
        <end position="624"/>
    </location>
</feature>
<dbReference type="AlphaFoldDB" id="A0A0R3T7J0"/>
<evidence type="ECO:0000256" key="2">
    <source>
        <dbReference type="SAM" id="Phobius"/>
    </source>
</evidence>
<keyword evidence="2" id="KW-0472">Membrane</keyword>
<accession>A0A0R3T7J0</accession>
<protein>
    <submittedName>
        <fullName evidence="6">Fibronectin type-III domain-containing protein</fullName>
    </submittedName>
</protein>
<dbReference type="Gene3D" id="2.60.40.10">
    <property type="entry name" value="Immunoglobulins"/>
    <property type="match status" value="5"/>
</dbReference>
<feature type="compositionally biased region" description="Polar residues" evidence="1">
    <location>
        <begin position="68"/>
        <end position="79"/>
    </location>
</feature>
<gene>
    <name evidence="4" type="ORF">HNAJ_LOCUS3027</name>
</gene>
<dbReference type="EMBL" id="UZAE01001659">
    <property type="protein sequence ID" value="VDN98886.1"/>
    <property type="molecule type" value="Genomic_DNA"/>
</dbReference>
<keyword evidence="2" id="KW-0812">Transmembrane</keyword>